<name>A0A8S5UTI0_9CAUD</name>
<dbReference type="Pfam" id="PF21277">
    <property type="entry name" value="T6SS_VgrG3-like_C"/>
    <property type="match status" value="1"/>
</dbReference>
<proteinExistence type="predicted"/>
<feature type="domain" description="Type VI secretion system spike protein VgrG3-like C-terminal" evidence="1">
    <location>
        <begin position="2"/>
        <end position="169"/>
    </location>
</feature>
<dbReference type="SUPFAM" id="SSF53955">
    <property type="entry name" value="Lysozyme-like"/>
    <property type="match status" value="1"/>
</dbReference>
<reference evidence="2" key="1">
    <citation type="journal article" date="2021" name="Proc. Natl. Acad. Sci. U.S.A.">
        <title>A Catalog of Tens of Thousands of Viruses from Human Metagenomes Reveals Hidden Associations with Chronic Diseases.</title>
        <authorList>
            <person name="Tisza M.J."/>
            <person name="Buck C.B."/>
        </authorList>
    </citation>
    <scope>NUCLEOTIDE SEQUENCE</scope>
    <source>
        <strain evidence="2">CtYA416</strain>
    </source>
</reference>
<sequence length="202" mass="22727">MIGELSAKYESNGGPGTISDGYGDPGGKSYGTYQLSSNAGSLEEFVEWLIDNGYWFGNELNKYYLTSPEFDSAWEWLANSANAQDFADAQHKYAIYAYYDPAVRSLRTAGFNIENHNDVMKDVVFSRSIQYGPGLIVEMFEEAVGYMGYPNLSYIDDAKFDYDLIVSVYLKVCSSLEWNNSAVREGVNARFRSECQDALDRL</sequence>
<dbReference type="EMBL" id="BK016136">
    <property type="protein sequence ID" value="DAF97714.1"/>
    <property type="molecule type" value="Genomic_DNA"/>
</dbReference>
<dbReference type="InterPro" id="IPR023346">
    <property type="entry name" value="Lysozyme-like_dom_sf"/>
</dbReference>
<evidence type="ECO:0000313" key="2">
    <source>
        <dbReference type="EMBL" id="DAF97714.1"/>
    </source>
</evidence>
<dbReference type="InterPro" id="IPR049073">
    <property type="entry name" value="T6SS_VgrG3-like_C"/>
</dbReference>
<organism evidence="2">
    <name type="scientific">Myoviridae sp. ctYA416</name>
    <dbReference type="NCBI Taxonomy" id="2825125"/>
    <lineage>
        <taxon>Viruses</taxon>
        <taxon>Duplodnaviria</taxon>
        <taxon>Heunggongvirae</taxon>
        <taxon>Uroviricota</taxon>
        <taxon>Caudoviricetes</taxon>
    </lineage>
</organism>
<evidence type="ECO:0000259" key="1">
    <source>
        <dbReference type="Pfam" id="PF21277"/>
    </source>
</evidence>
<accession>A0A8S5UTI0</accession>
<protein>
    <submittedName>
        <fullName evidence="2">Chitosanase</fullName>
    </submittedName>
</protein>